<name>A0A0A9AR70_ARUDO</name>
<dbReference type="EMBL" id="GBRH01243646">
    <property type="protein sequence ID" value="JAD54249.1"/>
    <property type="molecule type" value="Transcribed_RNA"/>
</dbReference>
<accession>A0A0A9AR70</accession>
<protein>
    <submittedName>
        <fullName evidence="1">Uncharacterized protein</fullName>
    </submittedName>
</protein>
<proteinExistence type="predicted"/>
<reference evidence="1" key="2">
    <citation type="journal article" date="2015" name="Data Brief">
        <title>Shoot transcriptome of the giant reed, Arundo donax.</title>
        <authorList>
            <person name="Barrero R.A."/>
            <person name="Guerrero F.D."/>
            <person name="Moolhuijzen P."/>
            <person name="Goolsby J.A."/>
            <person name="Tidwell J."/>
            <person name="Bellgard S.E."/>
            <person name="Bellgard M.I."/>
        </authorList>
    </citation>
    <scope>NUCLEOTIDE SEQUENCE</scope>
    <source>
        <tissue evidence="1">Shoot tissue taken approximately 20 cm above the soil surface</tissue>
    </source>
</reference>
<sequence length="36" mass="3509">MAASSSRTGMAARVCMEDAVGEAGARGCGGQQCCGE</sequence>
<reference evidence="1" key="1">
    <citation type="submission" date="2014-09" db="EMBL/GenBank/DDBJ databases">
        <authorList>
            <person name="Magalhaes I.L.F."/>
            <person name="Oliveira U."/>
            <person name="Santos F.R."/>
            <person name="Vidigal T.H.D.A."/>
            <person name="Brescovit A.D."/>
            <person name="Santos A.J."/>
        </authorList>
    </citation>
    <scope>NUCLEOTIDE SEQUENCE</scope>
    <source>
        <tissue evidence="1">Shoot tissue taken approximately 20 cm above the soil surface</tissue>
    </source>
</reference>
<evidence type="ECO:0000313" key="1">
    <source>
        <dbReference type="EMBL" id="JAD54249.1"/>
    </source>
</evidence>
<organism evidence="1">
    <name type="scientific">Arundo donax</name>
    <name type="common">Giant reed</name>
    <name type="synonym">Donax arundinaceus</name>
    <dbReference type="NCBI Taxonomy" id="35708"/>
    <lineage>
        <taxon>Eukaryota</taxon>
        <taxon>Viridiplantae</taxon>
        <taxon>Streptophyta</taxon>
        <taxon>Embryophyta</taxon>
        <taxon>Tracheophyta</taxon>
        <taxon>Spermatophyta</taxon>
        <taxon>Magnoliopsida</taxon>
        <taxon>Liliopsida</taxon>
        <taxon>Poales</taxon>
        <taxon>Poaceae</taxon>
        <taxon>PACMAD clade</taxon>
        <taxon>Arundinoideae</taxon>
        <taxon>Arundineae</taxon>
        <taxon>Arundo</taxon>
    </lineage>
</organism>
<dbReference type="AlphaFoldDB" id="A0A0A9AR70"/>